<proteinExistence type="predicted"/>
<evidence type="ECO:0000313" key="2">
    <source>
        <dbReference type="Proteomes" id="UP000812270"/>
    </source>
</evidence>
<dbReference type="EMBL" id="JAHSPG010000006">
    <property type="protein sequence ID" value="MBV4357463.1"/>
    <property type="molecule type" value="Genomic_DNA"/>
</dbReference>
<dbReference type="AlphaFoldDB" id="A0A9E2S9Q4"/>
<name>A0A9E2S9Q4_9BACT</name>
<reference evidence="1" key="1">
    <citation type="submission" date="2021-06" db="EMBL/GenBank/DDBJ databases">
        <authorList>
            <person name="Huq M.A."/>
        </authorList>
    </citation>
    <scope>NUCLEOTIDE SEQUENCE</scope>
    <source>
        <strain evidence="1">MAH-26</strain>
    </source>
</reference>
<gene>
    <name evidence="1" type="ORF">KTO63_09920</name>
</gene>
<keyword evidence="2" id="KW-1185">Reference proteome</keyword>
<evidence type="ECO:0000313" key="1">
    <source>
        <dbReference type="EMBL" id="MBV4357463.1"/>
    </source>
</evidence>
<organism evidence="1 2">
    <name type="scientific">Pinibacter aurantiacus</name>
    <dbReference type="NCBI Taxonomy" id="2851599"/>
    <lineage>
        <taxon>Bacteria</taxon>
        <taxon>Pseudomonadati</taxon>
        <taxon>Bacteroidota</taxon>
        <taxon>Chitinophagia</taxon>
        <taxon>Chitinophagales</taxon>
        <taxon>Chitinophagaceae</taxon>
        <taxon>Pinibacter</taxon>
    </lineage>
</organism>
<accession>A0A9E2S9Q4</accession>
<sequence length="169" mass="19702">MKNNNRHIAKTLGSTININGRPEIIWENITNVKIEQFSDPAIFKLLDIPKPLRADIISEGQGEKRIAYFDSGKKFIQEILVWKPLREYSFSFNPEKGFKVLYFFELSEGVFQIPTGAYYLTTTGETTTLQLTTTYSIDKRLYFLFNIPARMILKVFQRYLLKSIKKNSE</sequence>
<dbReference type="Proteomes" id="UP000812270">
    <property type="component" value="Unassembled WGS sequence"/>
</dbReference>
<dbReference type="RefSeq" id="WP_217791108.1">
    <property type="nucleotide sequence ID" value="NZ_JAHSPG010000006.1"/>
</dbReference>
<evidence type="ECO:0008006" key="3">
    <source>
        <dbReference type="Google" id="ProtNLM"/>
    </source>
</evidence>
<protein>
    <recommendedName>
        <fullName evidence="3">SRPBCC family protein</fullName>
    </recommendedName>
</protein>
<comment type="caution">
    <text evidence="1">The sequence shown here is derived from an EMBL/GenBank/DDBJ whole genome shotgun (WGS) entry which is preliminary data.</text>
</comment>